<dbReference type="SMART" id="SM00345">
    <property type="entry name" value="HTH_GNTR"/>
    <property type="match status" value="1"/>
</dbReference>
<gene>
    <name evidence="5" type="ORF">Desgi_1506</name>
</gene>
<dbReference type="PANTHER" id="PTHR43537">
    <property type="entry name" value="TRANSCRIPTIONAL REGULATOR, GNTR FAMILY"/>
    <property type="match status" value="1"/>
</dbReference>
<keyword evidence="2" id="KW-0238">DNA-binding</keyword>
<accession>R4KH65</accession>
<dbReference type="GO" id="GO:0003677">
    <property type="term" value="F:DNA binding"/>
    <property type="evidence" value="ECO:0007669"/>
    <property type="project" value="UniProtKB-KW"/>
</dbReference>
<dbReference type="Proteomes" id="UP000013520">
    <property type="component" value="Chromosome"/>
</dbReference>
<keyword evidence="6" id="KW-1185">Reference proteome</keyword>
<dbReference type="InterPro" id="IPR036388">
    <property type="entry name" value="WH-like_DNA-bd_sf"/>
</dbReference>
<proteinExistence type="predicted"/>
<dbReference type="InterPro" id="IPR000524">
    <property type="entry name" value="Tscrpt_reg_HTH_GntR"/>
</dbReference>
<dbReference type="CDD" id="cd07377">
    <property type="entry name" value="WHTH_GntR"/>
    <property type="match status" value="1"/>
</dbReference>
<protein>
    <submittedName>
        <fullName evidence="5">Transcriptional regulator</fullName>
    </submittedName>
</protein>
<sequence length="228" mass="26257">MTTTGRSLAENVAEDILAMITIDKKFAIGDKLPNENELSAKLQVSRTTLREAIRILVAHNVLEIKRGKGTYVKNNQELNEEFGLKGLSTFKIDIKDLYEMRLIFEPQAAYYAAKRATDKEIERILYYGRLEEEQILKKEDRTEVEQAFHKSIAKATHNEFMNRLIPILYKAINKGVLLSDTNEEMVQRTLNDHRMIMEFLSKRDAEGAKTAMKLHIIHAMRGFGIIDK</sequence>
<dbReference type="AlphaFoldDB" id="R4KH65"/>
<name>R4KH65_9FIRM</name>
<dbReference type="eggNOG" id="COG2186">
    <property type="taxonomic scope" value="Bacteria"/>
</dbReference>
<evidence type="ECO:0000256" key="1">
    <source>
        <dbReference type="ARBA" id="ARBA00023015"/>
    </source>
</evidence>
<dbReference type="PANTHER" id="PTHR43537:SF5">
    <property type="entry name" value="UXU OPERON TRANSCRIPTIONAL REGULATOR"/>
    <property type="match status" value="1"/>
</dbReference>
<dbReference type="Gene3D" id="1.10.10.10">
    <property type="entry name" value="Winged helix-like DNA-binding domain superfamily/Winged helix DNA-binding domain"/>
    <property type="match status" value="1"/>
</dbReference>
<feature type="domain" description="HTH gntR-type" evidence="4">
    <location>
        <begin position="6"/>
        <end position="75"/>
    </location>
</feature>
<evidence type="ECO:0000259" key="4">
    <source>
        <dbReference type="PROSITE" id="PS50949"/>
    </source>
</evidence>
<evidence type="ECO:0000313" key="5">
    <source>
        <dbReference type="EMBL" id="AGL00992.1"/>
    </source>
</evidence>
<dbReference type="InterPro" id="IPR008920">
    <property type="entry name" value="TF_FadR/GntR_C"/>
</dbReference>
<dbReference type="SUPFAM" id="SSF46785">
    <property type="entry name" value="Winged helix' DNA-binding domain"/>
    <property type="match status" value="1"/>
</dbReference>
<dbReference type="OrthoDB" id="9799482at2"/>
<keyword evidence="1" id="KW-0805">Transcription regulation</keyword>
<dbReference type="GO" id="GO:0003700">
    <property type="term" value="F:DNA-binding transcription factor activity"/>
    <property type="evidence" value="ECO:0007669"/>
    <property type="project" value="InterPro"/>
</dbReference>
<dbReference type="InterPro" id="IPR036390">
    <property type="entry name" value="WH_DNA-bd_sf"/>
</dbReference>
<dbReference type="PRINTS" id="PR00035">
    <property type="entry name" value="HTHGNTR"/>
</dbReference>
<reference evidence="5 6" key="1">
    <citation type="submission" date="2012-01" db="EMBL/GenBank/DDBJ databases">
        <title>Complete sequence of Desulfotomaculum gibsoniae DSM 7213.</title>
        <authorList>
            <consortium name="US DOE Joint Genome Institute"/>
            <person name="Lucas S."/>
            <person name="Han J."/>
            <person name="Lapidus A."/>
            <person name="Cheng J.-F."/>
            <person name="Goodwin L."/>
            <person name="Pitluck S."/>
            <person name="Peters L."/>
            <person name="Ovchinnikova G."/>
            <person name="Teshima H."/>
            <person name="Detter J.C."/>
            <person name="Han C."/>
            <person name="Tapia R."/>
            <person name="Land M."/>
            <person name="Hauser L."/>
            <person name="Kyrpides N."/>
            <person name="Ivanova N."/>
            <person name="Pagani I."/>
            <person name="Parshina S."/>
            <person name="Plugge C."/>
            <person name="Muyzer G."/>
            <person name="Kuever J."/>
            <person name="Ivanova A."/>
            <person name="Nazina T."/>
            <person name="Klenk H.-P."/>
            <person name="Brambilla E."/>
            <person name="Spring S."/>
            <person name="Stams A.F."/>
            <person name="Woyke T."/>
        </authorList>
    </citation>
    <scope>NUCLEOTIDE SEQUENCE [LARGE SCALE GENOMIC DNA]</scope>
    <source>
        <strain evidence="5 6">DSM 7213</strain>
    </source>
</reference>
<dbReference type="PROSITE" id="PS50949">
    <property type="entry name" value="HTH_GNTR"/>
    <property type="match status" value="1"/>
</dbReference>
<dbReference type="EMBL" id="CP003273">
    <property type="protein sequence ID" value="AGL00992.1"/>
    <property type="molecule type" value="Genomic_DNA"/>
</dbReference>
<dbReference type="SMART" id="SM00895">
    <property type="entry name" value="FCD"/>
    <property type="match status" value="1"/>
</dbReference>
<keyword evidence="3" id="KW-0804">Transcription</keyword>
<evidence type="ECO:0000256" key="2">
    <source>
        <dbReference type="ARBA" id="ARBA00023125"/>
    </source>
</evidence>
<organism evidence="5 6">
    <name type="scientific">Desulfoscipio gibsoniae DSM 7213</name>
    <dbReference type="NCBI Taxonomy" id="767817"/>
    <lineage>
        <taxon>Bacteria</taxon>
        <taxon>Bacillati</taxon>
        <taxon>Bacillota</taxon>
        <taxon>Clostridia</taxon>
        <taxon>Eubacteriales</taxon>
        <taxon>Desulfallaceae</taxon>
        <taxon>Desulfoscipio</taxon>
    </lineage>
</organism>
<dbReference type="SUPFAM" id="SSF48008">
    <property type="entry name" value="GntR ligand-binding domain-like"/>
    <property type="match status" value="1"/>
</dbReference>
<dbReference type="InterPro" id="IPR011711">
    <property type="entry name" value="GntR_C"/>
</dbReference>
<dbReference type="KEGG" id="dgi:Desgi_1506"/>
<dbReference type="RefSeq" id="WP_006522786.1">
    <property type="nucleotide sequence ID" value="NC_021184.1"/>
</dbReference>
<dbReference type="HOGENOM" id="CLU_017584_9_1_9"/>
<dbReference type="STRING" id="767817.Desgi_1506"/>
<dbReference type="Pfam" id="PF00392">
    <property type="entry name" value="GntR"/>
    <property type="match status" value="1"/>
</dbReference>
<evidence type="ECO:0000256" key="3">
    <source>
        <dbReference type="ARBA" id="ARBA00023163"/>
    </source>
</evidence>
<evidence type="ECO:0000313" key="6">
    <source>
        <dbReference type="Proteomes" id="UP000013520"/>
    </source>
</evidence>
<dbReference type="Pfam" id="PF07729">
    <property type="entry name" value="FCD"/>
    <property type="match status" value="1"/>
</dbReference>
<dbReference type="Gene3D" id="1.20.120.530">
    <property type="entry name" value="GntR ligand-binding domain-like"/>
    <property type="match status" value="1"/>
</dbReference>